<keyword evidence="12" id="KW-1185">Reference proteome</keyword>
<keyword evidence="4" id="KW-0677">Repeat</keyword>
<dbReference type="FunFam" id="2.130.10.10:FF:000069">
    <property type="entry name" value="WD repeat domain 33"/>
    <property type="match status" value="1"/>
</dbReference>
<dbReference type="SUPFAM" id="SSF50978">
    <property type="entry name" value="WD40 repeat-like"/>
    <property type="match status" value="1"/>
</dbReference>
<feature type="repeat" description="WD" evidence="8">
    <location>
        <begin position="247"/>
        <end position="288"/>
    </location>
</feature>
<dbReference type="PROSITE" id="PS50294">
    <property type="entry name" value="WD_REPEATS_REGION"/>
    <property type="match status" value="5"/>
</dbReference>
<feature type="repeat" description="WD" evidence="8">
    <location>
        <begin position="205"/>
        <end position="246"/>
    </location>
</feature>
<feature type="repeat" description="WD" evidence="8">
    <location>
        <begin position="344"/>
        <end position="375"/>
    </location>
</feature>
<evidence type="ECO:0000313" key="11">
    <source>
        <dbReference type="EMBL" id="KZT74060.1"/>
    </source>
</evidence>
<evidence type="ECO:0000313" key="12">
    <source>
        <dbReference type="Proteomes" id="UP000076727"/>
    </source>
</evidence>
<proteinExistence type="predicted"/>
<dbReference type="Gene3D" id="2.130.10.10">
    <property type="entry name" value="YVTN repeat-like/Quinoprotein amine dehydrogenase"/>
    <property type="match status" value="2"/>
</dbReference>
<comment type="function">
    <text evidence="6">Required for 3'-end cleavage and polyadenylation of pre-mRNAs. Also involved in chromosome segregation where it has a role in chromosome attachment to the mitotic spindle.</text>
</comment>
<keyword evidence="5 9" id="KW-0539">Nucleus</keyword>
<dbReference type="Proteomes" id="UP000076727">
    <property type="component" value="Unassembled WGS sequence"/>
</dbReference>
<gene>
    <name evidence="11" type="ORF">DAEQUDRAFT_720921</name>
</gene>
<evidence type="ECO:0000256" key="3">
    <source>
        <dbReference type="ARBA" id="ARBA00022664"/>
    </source>
</evidence>
<evidence type="ECO:0000256" key="8">
    <source>
        <dbReference type="PROSITE-ProRule" id="PRU00221"/>
    </source>
</evidence>
<dbReference type="Pfam" id="PF00400">
    <property type="entry name" value="WD40"/>
    <property type="match status" value="7"/>
</dbReference>
<evidence type="ECO:0000256" key="10">
    <source>
        <dbReference type="SAM" id="MobiDB-lite"/>
    </source>
</evidence>
<evidence type="ECO:0000256" key="7">
    <source>
        <dbReference type="ARBA" id="ARBA00026154"/>
    </source>
</evidence>
<dbReference type="InterPro" id="IPR001680">
    <property type="entry name" value="WD40_rpt"/>
</dbReference>
<keyword evidence="2 8" id="KW-0853">WD repeat</keyword>
<dbReference type="PANTHER" id="PTHR22836">
    <property type="entry name" value="WD40 REPEAT PROTEIN"/>
    <property type="match status" value="1"/>
</dbReference>
<dbReference type="EMBL" id="KV429034">
    <property type="protein sequence ID" value="KZT74060.1"/>
    <property type="molecule type" value="Genomic_DNA"/>
</dbReference>
<dbReference type="PRINTS" id="PR00320">
    <property type="entry name" value="GPROTEINBRPT"/>
</dbReference>
<organism evidence="11 12">
    <name type="scientific">Daedalea quercina L-15889</name>
    <dbReference type="NCBI Taxonomy" id="1314783"/>
    <lineage>
        <taxon>Eukaryota</taxon>
        <taxon>Fungi</taxon>
        <taxon>Dikarya</taxon>
        <taxon>Basidiomycota</taxon>
        <taxon>Agaricomycotina</taxon>
        <taxon>Agaricomycetes</taxon>
        <taxon>Polyporales</taxon>
        <taxon>Fomitopsis</taxon>
    </lineage>
</organism>
<dbReference type="CDD" id="cd00200">
    <property type="entry name" value="WD40"/>
    <property type="match status" value="1"/>
</dbReference>
<feature type="repeat" description="WD" evidence="8">
    <location>
        <begin position="163"/>
        <end position="204"/>
    </location>
</feature>
<feature type="compositionally biased region" description="Basic residues" evidence="10">
    <location>
        <begin position="498"/>
        <end position="511"/>
    </location>
</feature>
<reference evidence="11 12" key="1">
    <citation type="journal article" date="2016" name="Mol. Biol. Evol.">
        <title>Comparative Genomics of Early-Diverging Mushroom-Forming Fungi Provides Insights into the Origins of Lignocellulose Decay Capabilities.</title>
        <authorList>
            <person name="Nagy L.G."/>
            <person name="Riley R."/>
            <person name="Tritt A."/>
            <person name="Adam C."/>
            <person name="Daum C."/>
            <person name="Floudas D."/>
            <person name="Sun H."/>
            <person name="Yadav J.S."/>
            <person name="Pangilinan J."/>
            <person name="Larsson K.H."/>
            <person name="Matsuura K."/>
            <person name="Barry K."/>
            <person name="Labutti K."/>
            <person name="Kuo R."/>
            <person name="Ohm R.A."/>
            <person name="Bhattacharya S.S."/>
            <person name="Shirouzu T."/>
            <person name="Yoshinaga Y."/>
            <person name="Martin F.M."/>
            <person name="Grigoriev I.V."/>
            <person name="Hibbett D.S."/>
        </authorList>
    </citation>
    <scope>NUCLEOTIDE SEQUENCE [LARGE SCALE GENOMIC DNA]</scope>
    <source>
        <strain evidence="11 12">L-15889</strain>
    </source>
</reference>
<evidence type="ECO:0000256" key="2">
    <source>
        <dbReference type="ARBA" id="ARBA00022574"/>
    </source>
</evidence>
<evidence type="ECO:0000256" key="6">
    <source>
        <dbReference type="ARBA" id="ARBA00025498"/>
    </source>
</evidence>
<dbReference type="PROSITE" id="PS50082">
    <property type="entry name" value="WD_REPEATS_2"/>
    <property type="match status" value="5"/>
</dbReference>
<dbReference type="OrthoDB" id="16717at2759"/>
<protein>
    <recommendedName>
        <fullName evidence="7 9">Polyadenylation factor subunit 2</fullName>
    </recommendedName>
</protein>
<accession>A0A165TWM0</accession>
<dbReference type="STRING" id="1314783.A0A165TWM0"/>
<dbReference type="InterPro" id="IPR036322">
    <property type="entry name" value="WD40_repeat_dom_sf"/>
</dbReference>
<keyword evidence="3 9" id="KW-0507">mRNA processing</keyword>
<dbReference type="AlphaFoldDB" id="A0A165TWM0"/>
<evidence type="ECO:0000256" key="9">
    <source>
        <dbReference type="RuleBase" id="RU369034"/>
    </source>
</evidence>
<sequence length="511" mass="56293">MAMARQLMDGKTVKKVRPRRTVDYSGPLGRWALLRKSRPNSTYVPYLRPAPPYIIDLLPPKAYPDNPSTSLCTKFVHTSTNKLRCPVNCVTWTPEARRVLTGSTSGEFTLWNGLTFNFETILQAHDSAVRAMKFTHSGAYLASADQSGIIKYFQPNMNNLTAWTGHREAIRGLSFSPDDSRFATASDDSTVRIWSFEESREERVLTGHGWDVKCVEWHEAKGLLVSGSKDNMIKFWDPRTGTCLSTLHYHKNTVQALAWSPNGNLVASASRDQTVRVFDIRAMKEFRVLKGHKKEVCSVTWHPVHPILVTGGSEGAILHWDLSSSTDTLAQSPSQPPGARATLSQAHDSNVWSLAFHPLGHLMVSASNDHTTRFWCRERPGDATSVFSGGGQKPPEVTDASGQDDEDESMVPGFGFTGAGGQAWWGKDEDGDSSMQQHPGLHDAPPQPRRGLPDGGDDYIPGFGAPDGPGMVTGRQNGPLPSQEDLYPGDGDDSFRRGGGRNRWGSRRGRH</sequence>
<evidence type="ECO:0000256" key="5">
    <source>
        <dbReference type="ARBA" id="ARBA00023242"/>
    </source>
</evidence>
<dbReference type="PANTHER" id="PTHR22836:SF0">
    <property type="entry name" value="PRE-MRNA 3' END PROCESSING PROTEIN WDR33"/>
    <property type="match status" value="1"/>
</dbReference>
<dbReference type="SMART" id="SM00320">
    <property type="entry name" value="WD40"/>
    <property type="match status" value="7"/>
</dbReference>
<name>A0A165TWM0_9APHY</name>
<dbReference type="InterPro" id="IPR045245">
    <property type="entry name" value="Pfs2-like"/>
</dbReference>
<evidence type="ECO:0000256" key="4">
    <source>
        <dbReference type="ARBA" id="ARBA00022737"/>
    </source>
</evidence>
<dbReference type="GO" id="GO:0005847">
    <property type="term" value="C:mRNA cleavage and polyadenylation specificity factor complex"/>
    <property type="evidence" value="ECO:0007669"/>
    <property type="project" value="TreeGrafter"/>
</dbReference>
<feature type="region of interest" description="Disordered" evidence="10">
    <location>
        <begin position="384"/>
        <end position="511"/>
    </location>
</feature>
<dbReference type="GO" id="GO:0031124">
    <property type="term" value="P:mRNA 3'-end processing"/>
    <property type="evidence" value="ECO:0007669"/>
    <property type="project" value="UniProtKB-UniRule"/>
</dbReference>
<evidence type="ECO:0000256" key="1">
    <source>
        <dbReference type="ARBA" id="ARBA00004123"/>
    </source>
</evidence>
<dbReference type="InterPro" id="IPR020472">
    <property type="entry name" value="WD40_PAC1"/>
</dbReference>
<dbReference type="InterPro" id="IPR015943">
    <property type="entry name" value="WD40/YVTN_repeat-like_dom_sf"/>
</dbReference>
<feature type="repeat" description="WD" evidence="8">
    <location>
        <begin position="289"/>
        <end position="330"/>
    </location>
</feature>
<comment type="subcellular location">
    <subcellularLocation>
        <location evidence="1 9">Nucleus</location>
    </subcellularLocation>
</comment>